<dbReference type="EMBL" id="RBXR01000001">
    <property type="protein sequence ID" value="RKT74387.1"/>
    <property type="molecule type" value="Genomic_DNA"/>
</dbReference>
<dbReference type="Proteomes" id="UP000272729">
    <property type="component" value="Unassembled WGS sequence"/>
</dbReference>
<organism evidence="1 2">
    <name type="scientific">Saccharothrix variisporea</name>
    <dbReference type="NCBI Taxonomy" id="543527"/>
    <lineage>
        <taxon>Bacteria</taxon>
        <taxon>Bacillati</taxon>
        <taxon>Actinomycetota</taxon>
        <taxon>Actinomycetes</taxon>
        <taxon>Pseudonocardiales</taxon>
        <taxon>Pseudonocardiaceae</taxon>
        <taxon>Saccharothrix</taxon>
    </lineage>
</organism>
<accession>A0A495XJW2</accession>
<dbReference type="AlphaFoldDB" id="A0A495XJW2"/>
<reference evidence="1 2" key="1">
    <citation type="submission" date="2018-10" db="EMBL/GenBank/DDBJ databases">
        <title>Sequencing the genomes of 1000 actinobacteria strains.</title>
        <authorList>
            <person name="Klenk H.-P."/>
        </authorList>
    </citation>
    <scope>NUCLEOTIDE SEQUENCE [LARGE SCALE GENOMIC DNA]</scope>
    <source>
        <strain evidence="1 2">DSM 43911</strain>
    </source>
</reference>
<gene>
    <name evidence="1" type="ORF">DFJ66_7736</name>
</gene>
<evidence type="ECO:0000313" key="1">
    <source>
        <dbReference type="EMBL" id="RKT74387.1"/>
    </source>
</evidence>
<proteinExistence type="predicted"/>
<keyword evidence="2" id="KW-1185">Reference proteome</keyword>
<protein>
    <submittedName>
        <fullName evidence="1">Uncharacterized protein</fullName>
    </submittedName>
</protein>
<evidence type="ECO:0000313" key="2">
    <source>
        <dbReference type="Proteomes" id="UP000272729"/>
    </source>
</evidence>
<name>A0A495XJW2_9PSEU</name>
<comment type="caution">
    <text evidence="1">The sequence shown here is derived from an EMBL/GenBank/DDBJ whole genome shotgun (WGS) entry which is preliminary data.</text>
</comment>
<sequence length="53" mass="5328">MDGSKAASSRLVNSPAVGTWSASSTAIIQSSADVLSSVVGLRHEGAADGGRRR</sequence>